<dbReference type="AlphaFoldDB" id="A0A2W7N3Q7"/>
<feature type="transmembrane region" description="Helical" evidence="7">
    <location>
        <begin position="96"/>
        <end position="116"/>
    </location>
</feature>
<keyword evidence="7" id="KW-1133">Transmembrane helix</keyword>
<evidence type="ECO:0000259" key="9">
    <source>
        <dbReference type="PROSITE" id="PS50110"/>
    </source>
</evidence>
<feature type="modified residue" description="4-aspartylphosphate" evidence="6">
    <location>
        <position position="654"/>
    </location>
</feature>
<feature type="domain" description="PAS" evidence="10">
    <location>
        <begin position="231"/>
        <end position="275"/>
    </location>
</feature>
<sequence length="741" mass="79670">MAETSKLALEAFEARYSPEGLFLRYARGRIDSFWKRQAFLLIGAVSLGILVDVMFGLLAVALVALVDLGDCLYLRHVLHRFPGGRLSPATMRKTEITAILSTGAGCAVLLATVHVVKDPATQILFVATIAGAALNAGLTYSYVPRITILRSAIIAASLGLLLLHNYVLQQTPLYAVAIEGAAALMAGQLVFVACRDIHRSFRRRVRIQHERLQKSVELEEANDALEAQTQLLERHAMVAHSANDCILIADADGKVEFVNETLLRTIGRRREELVGHPAAKGIPLEPEIVARISTAINAKQPIRTETTTSGPDGRELWLEMAITPLTDAAGDLTGHVNIVRDITETKQKEAELEAARQAAEESLRAKERFLTMMSHEIRTPLHGILATTELLQQPEPARDRDACIATLRESGRTLLDLVDTVLDVSSLESGRLTLREAPFDPDRLLDALEPARDAARSASLAFEVTKAPDLPATLTGDAGRIRQILAVLADNAVKFTDAGSVRVALGWQAGSLVLSVTDTGIGIAPEFHEAIFESFAQGEGGCARRFGGAGLGLSVARRLARQMGGDIAVESHPGAGATFTATLPLRSETGNAPTPVTAAPLDHARILVAEDNRTNRFLVERFLKDTGAELHFATDGFEAVAMAKSLAPDVILMDLSMPGMDGCAATRAILETADIRTVIIALTANTFESDRAACLAAGMADVLHKPITRSTLIERLGRARTTMTPDRANAATAEPPRIRTA</sequence>
<dbReference type="Gene3D" id="3.30.450.20">
    <property type="entry name" value="PAS domain"/>
    <property type="match status" value="1"/>
</dbReference>
<evidence type="ECO:0000256" key="3">
    <source>
        <dbReference type="ARBA" id="ARBA00022553"/>
    </source>
</evidence>
<reference evidence="12 13" key="1">
    <citation type="submission" date="2018-06" db="EMBL/GenBank/DDBJ databases">
        <title>Genomic Encyclopedia of Archaeal and Bacterial Type Strains, Phase II (KMG-II): from individual species to whole genera.</title>
        <authorList>
            <person name="Goeker M."/>
        </authorList>
    </citation>
    <scope>NUCLEOTIDE SEQUENCE [LARGE SCALE GENOMIC DNA]</scope>
    <source>
        <strain evidence="12 13">DSM 22009</strain>
    </source>
</reference>
<dbReference type="InterPro" id="IPR036097">
    <property type="entry name" value="HisK_dim/P_sf"/>
</dbReference>
<dbReference type="InterPro" id="IPR003661">
    <property type="entry name" value="HisK_dim/P_dom"/>
</dbReference>
<dbReference type="Pfam" id="PF00072">
    <property type="entry name" value="Response_reg"/>
    <property type="match status" value="1"/>
</dbReference>
<dbReference type="RefSeq" id="WP_170133956.1">
    <property type="nucleotide sequence ID" value="NZ_QKZL01000014.1"/>
</dbReference>
<dbReference type="PANTHER" id="PTHR43047">
    <property type="entry name" value="TWO-COMPONENT HISTIDINE PROTEIN KINASE"/>
    <property type="match status" value="1"/>
</dbReference>
<dbReference type="InterPro" id="IPR004358">
    <property type="entry name" value="Sig_transdc_His_kin-like_C"/>
</dbReference>
<dbReference type="SMART" id="SM00387">
    <property type="entry name" value="HATPase_c"/>
    <property type="match status" value="1"/>
</dbReference>
<dbReference type="Gene3D" id="1.10.287.130">
    <property type="match status" value="1"/>
</dbReference>
<evidence type="ECO:0000259" key="10">
    <source>
        <dbReference type="PROSITE" id="PS50112"/>
    </source>
</evidence>
<dbReference type="InterPro" id="IPR036890">
    <property type="entry name" value="HATPase_C_sf"/>
</dbReference>
<dbReference type="Gene3D" id="3.30.565.10">
    <property type="entry name" value="Histidine kinase-like ATPase, C-terminal domain"/>
    <property type="match status" value="1"/>
</dbReference>
<dbReference type="PROSITE" id="PS50109">
    <property type="entry name" value="HIS_KIN"/>
    <property type="match status" value="1"/>
</dbReference>
<comment type="catalytic activity">
    <reaction evidence="1">
        <text>ATP + protein L-histidine = ADP + protein N-phospho-L-histidine.</text>
        <dbReference type="EC" id="2.7.13.3"/>
    </reaction>
</comment>
<proteinExistence type="predicted"/>
<evidence type="ECO:0000256" key="2">
    <source>
        <dbReference type="ARBA" id="ARBA00012438"/>
    </source>
</evidence>
<dbReference type="PANTHER" id="PTHR43047:SF78">
    <property type="entry name" value="SENSORY_REGULATORY PROTEIN RPFC"/>
    <property type="match status" value="1"/>
</dbReference>
<dbReference type="PROSITE" id="PS50113">
    <property type="entry name" value="PAC"/>
    <property type="match status" value="1"/>
</dbReference>
<dbReference type="InterPro" id="IPR011006">
    <property type="entry name" value="CheY-like_superfamily"/>
</dbReference>
<dbReference type="SUPFAM" id="SSF55785">
    <property type="entry name" value="PYP-like sensor domain (PAS domain)"/>
    <property type="match status" value="1"/>
</dbReference>
<evidence type="ECO:0000259" key="8">
    <source>
        <dbReference type="PROSITE" id="PS50109"/>
    </source>
</evidence>
<feature type="transmembrane region" description="Helical" evidence="7">
    <location>
        <begin position="122"/>
        <end position="140"/>
    </location>
</feature>
<protein>
    <recommendedName>
        <fullName evidence="2">histidine kinase</fullName>
        <ecNumber evidence="2">2.7.13.3</ecNumber>
    </recommendedName>
</protein>
<dbReference type="Pfam" id="PF08448">
    <property type="entry name" value="PAS_4"/>
    <property type="match status" value="1"/>
</dbReference>
<feature type="domain" description="PAC" evidence="11">
    <location>
        <begin position="302"/>
        <end position="354"/>
    </location>
</feature>
<dbReference type="InterPro" id="IPR003594">
    <property type="entry name" value="HATPase_dom"/>
</dbReference>
<dbReference type="SUPFAM" id="SSF55874">
    <property type="entry name" value="ATPase domain of HSP90 chaperone/DNA topoisomerase II/histidine kinase"/>
    <property type="match status" value="1"/>
</dbReference>
<dbReference type="GO" id="GO:0000155">
    <property type="term" value="F:phosphorelay sensor kinase activity"/>
    <property type="evidence" value="ECO:0007669"/>
    <property type="project" value="InterPro"/>
</dbReference>
<dbReference type="Pfam" id="PF00512">
    <property type="entry name" value="HisKA"/>
    <property type="match status" value="1"/>
</dbReference>
<dbReference type="InterPro" id="IPR035965">
    <property type="entry name" value="PAS-like_dom_sf"/>
</dbReference>
<dbReference type="NCBIfam" id="TIGR00229">
    <property type="entry name" value="sensory_box"/>
    <property type="match status" value="1"/>
</dbReference>
<feature type="transmembrane region" description="Helical" evidence="7">
    <location>
        <begin position="147"/>
        <end position="167"/>
    </location>
</feature>
<dbReference type="CDD" id="cd17546">
    <property type="entry name" value="REC_hyHK_CKI1_RcsC-like"/>
    <property type="match status" value="1"/>
</dbReference>
<dbReference type="PROSITE" id="PS50112">
    <property type="entry name" value="PAS"/>
    <property type="match status" value="1"/>
</dbReference>
<dbReference type="InterPro" id="IPR001789">
    <property type="entry name" value="Sig_transdc_resp-reg_receiver"/>
</dbReference>
<dbReference type="CDD" id="cd16922">
    <property type="entry name" value="HATPase_EvgS-ArcB-TorS-like"/>
    <property type="match status" value="1"/>
</dbReference>
<keyword evidence="7" id="KW-0472">Membrane</keyword>
<evidence type="ECO:0000259" key="11">
    <source>
        <dbReference type="PROSITE" id="PS50113"/>
    </source>
</evidence>
<dbReference type="Pfam" id="PF02518">
    <property type="entry name" value="HATPase_c"/>
    <property type="match status" value="1"/>
</dbReference>
<organism evidence="12 13">
    <name type="scientific">Palleronia aestuarii</name>
    <dbReference type="NCBI Taxonomy" id="568105"/>
    <lineage>
        <taxon>Bacteria</taxon>
        <taxon>Pseudomonadati</taxon>
        <taxon>Pseudomonadota</taxon>
        <taxon>Alphaproteobacteria</taxon>
        <taxon>Rhodobacterales</taxon>
        <taxon>Roseobacteraceae</taxon>
        <taxon>Palleronia</taxon>
    </lineage>
</organism>
<dbReference type="PRINTS" id="PR00344">
    <property type="entry name" value="BCTRLSENSOR"/>
</dbReference>
<dbReference type="CDD" id="cd00082">
    <property type="entry name" value="HisKA"/>
    <property type="match status" value="1"/>
</dbReference>
<keyword evidence="4" id="KW-0808">Transferase</keyword>
<dbReference type="InterPro" id="IPR000700">
    <property type="entry name" value="PAS-assoc_C"/>
</dbReference>
<dbReference type="InterPro" id="IPR013656">
    <property type="entry name" value="PAS_4"/>
</dbReference>
<dbReference type="SMART" id="SM00388">
    <property type="entry name" value="HisKA"/>
    <property type="match status" value="1"/>
</dbReference>
<dbReference type="InterPro" id="IPR005467">
    <property type="entry name" value="His_kinase_dom"/>
</dbReference>
<keyword evidence="5" id="KW-0418">Kinase</keyword>
<feature type="transmembrane region" description="Helical" evidence="7">
    <location>
        <begin position="173"/>
        <end position="194"/>
    </location>
</feature>
<dbReference type="EC" id="2.7.13.3" evidence="2"/>
<evidence type="ECO:0000313" key="12">
    <source>
        <dbReference type="EMBL" id="PZX14323.1"/>
    </source>
</evidence>
<feature type="transmembrane region" description="Helical" evidence="7">
    <location>
        <begin position="33"/>
        <end position="51"/>
    </location>
</feature>
<dbReference type="Gene3D" id="3.40.50.2300">
    <property type="match status" value="1"/>
</dbReference>
<feature type="domain" description="Response regulatory" evidence="9">
    <location>
        <begin position="605"/>
        <end position="720"/>
    </location>
</feature>
<evidence type="ECO:0000256" key="5">
    <source>
        <dbReference type="ARBA" id="ARBA00022777"/>
    </source>
</evidence>
<feature type="domain" description="Histidine kinase" evidence="8">
    <location>
        <begin position="372"/>
        <end position="587"/>
    </location>
</feature>
<keyword evidence="3 6" id="KW-0597">Phosphoprotein</keyword>
<dbReference type="Proteomes" id="UP000248916">
    <property type="component" value="Unassembled WGS sequence"/>
</dbReference>
<keyword evidence="7" id="KW-0812">Transmembrane</keyword>
<evidence type="ECO:0000256" key="4">
    <source>
        <dbReference type="ARBA" id="ARBA00022679"/>
    </source>
</evidence>
<evidence type="ECO:0000256" key="7">
    <source>
        <dbReference type="SAM" id="Phobius"/>
    </source>
</evidence>
<dbReference type="EMBL" id="QKZL01000014">
    <property type="protein sequence ID" value="PZX14323.1"/>
    <property type="molecule type" value="Genomic_DNA"/>
</dbReference>
<keyword evidence="13" id="KW-1185">Reference proteome</keyword>
<dbReference type="PROSITE" id="PS50110">
    <property type="entry name" value="RESPONSE_REGULATORY"/>
    <property type="match status" value="1"/>
</dbReference>
<dbReference type="InterPro" id="IPR000014">
    <property type="entry name" value="PAS"/>
</dbReference>
<evidence type="ECO:0000256" key="1">
    <source>
        <dbReference type="ARBA" id="ARBA00000085"/>
    </source>
</evidence>
<gene>
    <name evidence="12" type="ORF">LX81_02906</name>
</gene>
<dbReference type="SMART" id="SM00448">
    <property type="entry name" value="REC"/>
    <property type="match status" value="1"/>
</dbReference>
<dbReference type="SUPFAM" id="SSF52172">
    <property type="entry name" value="CheY-like"/>
    <property type="match status" value="1"/>
</dbReference>
<accession>A0A2W7N3Q7</accession>
<name>A0A2W7N3Q7_9RHOB</name>
<dbReference type="SMART" id="SM00091">
    <property type="entry name" value="PAS"/>
    <property type="match status" value="1"/>
</dbReference>
<evidence type="ECO:0000313" key="13">
    <source>
        <dbReference type="Proteomes" id="UP000248916"/>
    </source>
</evidence>
<comment type="caution">
    <text evidence="12">The sequence shown here is derived from an EMBL/GenBank/DDBJ whole genome shotgun (WGS) entry which is preliminary data.</text>
</comment>
<dbReference type="CDD" id="cd00130">
    <property type="entry name" value="PAS"/>
    <property type="match status" value="1"/>
</dbReference>
<evidence type="ECO:0000256" key="6">
    <source>
        <dbReference type="PROSITE-ProRule" id="PRU00169"/>
    </source>
</evidence>
<dbReference type="SUPFAM" id="SSF47384">
    <property type="entry name" value="Homodimeric domain of signal transducing histidine kinase"/>
    <property type="match status" value="1"/>
</dbReference>